<feature type="region of interest" description="Disordered" evidence="1">
    <location>
        <begin position="37"/>
        <end position="86"/>
    </location>
</feature>
<proteinExistence type="predicted"/>
<sequence>MSGEPRGDRGNLLDHWHMDILDLVGPDRRVPTELGALARSPDGAGAAARRRTGPALRPAERGRPQGLWQAAGGPDHKELERRAPRRRAPVTISTAAGLPPVWGRRDVARDWACVLPGLSAAPWVSGGLQAAWTMKNVRHGHPGGRRPKVEDGGGVVSGLRHRHIRLWGGPCGCQTAGETVWPTLRVCPLPGVPPGYQWR</sequence>
<keyword evidence="3" id="KW-1185">Reference proteome</keyword>
<dbReference type="AlphaFoldDB" id="A0AAV7LBT3"/>
<reference evidence="2" key="1">
    <citation type="journal article" date="2022" name="bioRxiv">
        <title>Sequencing and chromosome-scale assembly of the giantPleurodeles waltlgenome.</title>
        <authorList>
            <person name="Brown T."/>
            <person name="Elewa A."/>
            <person name="Iarovenko S."/>
            <person name="Subramanian E."/>
            <person name="Araus A.J."/>
            <person name="Petzold A."/>
            <person name="Susuki M."/>
            <person name="Suzuki K.-i.T."/>
            <person name="Hayashi T."/>
            <person name="Toyoda A."/>
            <person name="Oliveira C."/>
            <person name="Osipova E."/>
            <person name="Leigh N.D."/>
            <person name="Simon A."/>
            <person name="Yun M.H."/>
        </authorList>
    </citation>
    <scope>NUCLEOTIDE SEQUENCE</scope>
    <source>
        <strain evidence="2">20211129_DDA</strain>
        <tissue evidence="2">Liver</tissue>
    </source>
</reference>
<evidence type="ECO:0000313" key="3">
    <source>
        <dbReference type="Proteomes" id="UP001066276"/>
    </source>
</evidence>
<dbReference type="EMBL" id="JANPWB010000015">
    <property type="protein sequence ID" value="KAJ1088004.1"/>
    <property type="molecule type" value="Genomic_DNA"/>
</dbReference>
<feature type="compositionally biased region" description="Low complexity" evidence="1">
    <location>
        <begin position="37"/>
        <end position="57"/>
    </location>
</feature>
<evidence type="ECO:0000313" key="2">
    <source>
        <dbReference type="EMBL" id="KAJ1088004.1"/>
    </source>
</evidence>
<evidence type="ECO:0000256" key="1">
    <source>
        <dbReference type="SAM" id="MobiDB-lite"/>
    </source>
</evidence>
<dbReference type="Proteomes" id="UP001066276">
    <property type="component" value="Chromosome 11"/>
</dbReference>
<comment type="caution">
    <text evidence="2">The sequence shown here is derived from an EMBL/GenBank/DDBJ whole genome shotgun (WGS) entry which is preliminary data.</text>
</comment>
<protein>
    <submittedName>
        <fullName evidence="2">Uncharacterized protein</fullName>
    </submittedName>
</protein>
<gene>
    <name evidence="2" type="ORF">NDU88_001163</name>
</gene>
<accession>A0AAV7LBT3</accession>
<organism evidence="2 3">
    <name type="scientific">Pleurodeles waltl</name>
    <name type="common">Iberian ribbed newt</name>
    <dbReference type="NCBI Taxonomy" id="8319"/>
    <lineage>
        <taxon>Eukaryota</taxon>
        <taxon>Metazoa</taxon>
        <taxon>Chordata</taxon>
        <taxon>Craniata</taxon>
        <taxon>Vertebrata</taxon>
        <taxon>Euteleostomi</taxon>
        <taxon>Amphibia</taxon>
        <taxon>Batrachia</taxon>
        <taxon>Caudata</taxon>
        <taxon>Salamandroidea</taxon>
        <taxon>Salamandridae</taxon>
        <taxon>Pleurodelinae</taxon>
        <taxon>Pleurodeles</taxon>
    </lineage>
</organism>
<name>A0AAV7LBT3_PLEWA</name>